<dbReference type="EMBL" id="JACJTA010000043">
    <property type="protein sequence ID" value="MBD2606573.1"/>
    <property type="molecule type" value="Genomic_DNA"/>
</dbReference>
<name>A0ABR8GTA0_9CYAN</name>
<dbReference type="Gene3D" id="3.30.70.3290">
    <property type="match status" value="1"/>
</dbReference>
<dbReference type="PROSITE" id="PS00012">
    <property type="entry name" value="PHOSPHOPANTETHEINE"/>
    <property type="match status" value="1"/>
</dbReference>
<dbReference type="InterPro" id="IPR050091">
    <property type="entry name" value="PKS_NRPS_Biosynth_Enz"/>
</dbReference>
<dbReference type="Gene3D" id="3.40.50.150">
    <property type="entry name" value="Vaccinia Virus protein VP39"/>
    <property type="match status" value="1"/>
</dbReference>
<dbReference type="PROSITE" id="PS00606">
    <property type="entry name" value="KS3_1"/>
    <property type="match status" value="1"/>
</dbReference>
<dbReference type="InterPro" id="IPR016039">
    <property type="entry name" value="Thiolase-like"/>
</dbReference>
<dbReference type="SMART" id="SM00823">
    <property type="entry name" value="PKS_PP"/>
    <property type="match status" value="1"/>
</dbReference>
<dbReference type="SUPFAM" id="SSF53335">
    <property type="entry name" value="S-adenosyl-L-methionine-dependent methyltransferases"/>
    <property type="match status" value="1"/>
</dbReference>
<dbReference type="InterPro" id="IPR014031">
    <property type="entry name" value="Ketoacyl_synth_C"/>
</dbReference>
<dbReference type="Gene3D" id="3.40.366.10">
    <property type="entry name" value="Malonyl-Coenzyme A Acyl Carrier Protein, domain 2"/>
    <property type="match status" value="1"/>
</dbReference>
<evidence type="ECO:0000313" key="8">
    <source>
        <dbReference type="Proteomes" id="UP000660380"/>
    </source>
</evidence>
<protein>
    <submittedName>
        <fullName evidence="7">Type I polyketide synthase</fullName>
    </submittedName>
</protein>
<dbReference type="Pfam" id="PF00109">
    <property type="entry name" value="ketoacyl-synt"/>
    <property type="match status" value="1"/>
</dbReference>
<gene>
    <name evidence="7" type="ORF">H6G81_19060</name>
</gene>
<dbReference type="InterPro" id="IPR020841">
    <property type="entry name" value="PKS_Beta-ketoAc_synthase_dom"/>
</dbReference>
<keyword evidence="3" id="KW-0808">Transferase</keyword>
<feature type="compositionally biased region" description="Polar residues" evidence="4">
    <location>
        <begin position="580"/>
        <end position="595"/>
    </location>
</feature>
<sequence length="1845" mass="204592">MNNATNNFLEGIAIIGMAGRFPGAKNISSFWQNLCDGVESISAFTDEELITSGVSTELLSDPNYLKVGAILEDIDLFDASFFDINPKDAEVTDPQHRLFLECAWEALENSGYYSTKCESRIGVYAGTGLNKYLFIDLNNDLLGSSQSYQKLLGNDKDFLATRVSYKLNLTGPSLTVQTACSTSLVAISLACQSLLNYQCDMALAGGVSIQIPQKTGYLHQEGGVLSPDGHCRAFDAKARGTIIGSGVGIVVLKRLAEAIADGDHIYAVIKGSAINNDGSGKVGYTAPSVNGQADVVAEALALAGVEPETISYIEAHGTGTVLGDPIEISALTNVFRESTEKKGFCAIGSVKTNIGHLDAAAGVTSLIKTVLALKHQQIPPSLNFEEPNPEIDFANSPFYVNTKLREWKTSHTPRRAGVSSLGIGGTNAHVILEEAPMLPESSPSRPWQLLLLSAKTDSALKSATVNLADYLKQHPDLNLADVAYTLQCGRQAFEHRQTVVCRDIADAIATLENPKSMSTSFQGTEERPVAFMFPGLGTHYVNMAGELYQTEPTFQEQVDYCCEFLKPLLGQDLRDVLYPNRNSPQPQVNQQSTPESPGLDLRKMLGRNETQPDAQLLSATYLLNQTDLAQPAVFVIEYAIAQLLISWGIRPQAMIGYSIGEYVAATLAGVLSLEEGLKLIAARAQMIQKLPSGAMLAVPLPEAEVFPILNDKLSLSAVNGSSMCVVAGEISAVEALEQQLTERGLACRRLETSHAFHSQMMEDIAPNLRELVKTFNLQPPKIPYISNVTGTWITAAEATNPDYWVKHLCQPVLFAPGVQELWKKQHPILLEVGPGQTLGSFALQSIESNSAVSPIVLSSLRYAYDKQSDLAFLLKTLGRLWLTGIQIDWSGFYAHERRHRIPLPTYPFERQRYWIEQQEQGSHSRTYQASSEEKLDVTNWFNIPSWKRSAPLVSVAQEKFMEPSHCWLVFIDNCGIGSQIVEQLKGEHQSIITVKIGEQFSQIGDWEYTINPQSKDDYDALVKKIRNLGKIPKIITHLWNITPYNDVTSRLEYFEAAQDISFWSLLFLTQALGEQNLTNCVEISVVSNNMQQVLDEEHLCPEKATILGLCKVIPQEYSDISCQSIDINLPQVGTKQWQQLIDHLLIELATATSDQVISYRGNQRWIQCFEPLPIESKDVSTNKLRAGGVYVITGGLGGIGLAIAEHLAKTVQAKLVLIGRSGLPPKAEWEELLSSHDKEDLLSTKIKKVQLLEELGAEVLVLTADVANLEQMQSAIDQVRDRFDNIHGVIHAAGTPGAGLIQLKTPALAAKVFQPKLKGTLVLDAVLQDINLDFLVLFSSNTAITGGIGQVDYCAVNAFLDAFAHYNFYQKQIPTVSINWDWWQWDSWQKSLLSFAPNIQSEVKQMRQKCGISFSEGVDAFERILSKKLPQVIVSTKKLQTVIKEHKAFAVPFILQKSGESRQSKLAHPRPILETAYVEPNNAVEQKIADIWQQLLALEKVGVNDNFFDLGGHSLIAIQLVSQLRQYFQIELSLSRIFEVPTIAELALVIEDMLIGELEELTEDEAEKLVSVPAKQQQLSQTVSQRRCKLPNNLEIVYQSKAEVDYFYEDIFKNQVYLKHGIKLCDNSCIFDVGANIGMFTLFASQQCQNPTIYAFEPAPPLFEILRLNTTLHEVNVKLFNLGISNEVKTATFTFYPHSSGMSSFYAEKEEEKEVLKAIMLNQLESGMTGMDEVMEYADELLVERLRGQNFTCQLKTLSEIISEQKVESIDLLKIDVQKSELDVVQGIQDQDWGKIKQIVIEIHDTDGRLESITSLLKKQGYNVVAEQEDLYQNSVIHNVYAIRI</sequence>
<dbReference type="SMART" id="SM00827">
    <property type="entry name" value="PKS_AT"/>
    <property type="match status" value="1"/>
</dbReference>
<evidence type="ECO:0000256" key="1">
    <source>
        <dbReference type="ARBA" id="ARBA00022450"/>
    </source>
</evidence>
<proteinExistence type="predicted"/>
<dbReference type="InterPro" id="IPR014030">
    <property type="entry name" value="Ketoacyl_synth_N"/>
</dbReference>
<evidence type="ECO:0000259" key="6">
    <source>
        <dbReference type="PROSITE" id="PS52004"/>
    </source>
</evidence>
<dbReference type="Pfam" id="PF05050">
    <property type="entry name" value="Methyltransf_21"/>
    <property type="match status" value="1"/>
</dbReference>
<keyword evidence="2" id="KW-0597">Phosphoprotein</keyword>
<dbReference type="Pfam" id="PF00550">
    <property type="entry name" value="PP-binding"/>
    <property type="match status" value="1"/>
</dbReference>
<dbReference type="InterPro" id="IPR018201">
    <property type="entry name" value="Ketoacyl_synth_AS"/>
</dbReference>
<dbReference type="Pfam" id="PF22621">
    <property type="entry name" value="CurL-like_PKS_C"/>
    <property type="match status" value="1"/>
</dbReference>
<dbReference type="NCBIfam" id="TIGR01444">
    <property type="entry name" value="fkbM_fam"/>
    <property type="match status" value="1"/>
</dbReference>
<dbReference type="Pfam" id="PF21394">
    <property type="entry name" value="Beta-ketacyl_N"/>
    <property type="match status" value="1"/>
</dbReference>
<dbReference type="PANTHER" id="PTHR43775:SF51">
    <property type="entry name" value="INACTIVE PHENOLPHTHIOCEROL SYNTHESIS POLYKETIDE SYNTHASE TYPE I PKS1-RELATED"/>
    <property type="match status" value="1"/>
</dbReference>
<dbReference type="InterPro" id="IPR029063">
    <property type="entry name" value="SAM-dependent_MTases_sf"/>
</dbReference>
<dbReference type="CDD" id="cd00833">
    <property type="entry name" value="PKS"/>
    <property type="match status" value="1"/>
</dbReference>
<dbReference type="Pfam" id="PF02801">
    <property type="entry name" value="Ketoacyl-synt_C"/>
    <property type="match status" value="1"/>
</dbReference>
<dbReference type="SUPFAM" id="SSF55048">
    <property type="entry name" value="Probable ACP-binding domain of malonyl-CoA ACP transacylase"/>
    <property type="match status" value="1"/>
</dbReference>
<comment type="caution">
    <text evidence="7">The sequence shown here is derived from an EMBL/GenBank/DDBJ whole genome shotgun (WGS) entry which is preliminary data.</text>
</comment>
<dbReference type="InterPro" id="IPR036736">
    <property type="entry name" value="ACP-like_sf"/>
</dbReference>
<dbReference type="Pfam" id="PF08659">
    <property type="entry name" value="KR"/>
    <property type="match status" value="1"/>
</dbReference>
<dbReference type="SUPFAM" id="SSF47336">
    <property type="entry name" value="ACP-like"/>
    <property type="match status" value="1"/>
</dbReference>
<organism evidence="7 8">
    <name type="scientific">Scytonema hofmannii FACHB-248</name>
    <dbReference type="NCBI Taxonomy" id="1842502"/>
    <lineage>
        <taxon>Bacteria</taxon>
        <taxon>Bacillati</taxon>
        <taxon>Cyanobacteriota</taxon>
        <taxon>Cyanophyceae</taxon>
        <taxon>Nostocales</taxon>
        <taxon>Scytonemataceae</taxon>
        <taxon>Scytonema</taxon>
    </lineage>
</organism>
<dbReference type="CDD" id="cd08953">
    <property type="entry name" value="KR_2_SDR_x"/>
    <property type="match status" value="1"/>
</dbReference>
<evidence type="ECO:0000256" key="4">
    <source>
        <dbReference type="SAM" id="MobiDB-lite"/>
    </source>
</evidence>
<dbReference type="InterPro" id="IPR013968">
    <property type="entry name" value="PKS_KR"/>
</dbReference>
<dbReference type="InterPro" id="IPR049490">
    <property type="entry name" value="C883_1060-like_KR_N"/>
</dbReference>
<dbReference type="SUPFAM" id="SSF53901">
    <property type="entry name" value="Thiolase-like"/>
    <property type="match status" value="1"/>
</dbReference>
<dbReference type="InterPro" id="IPR016036">
    <property type="entry name" value="Malonyl_transacylase_ACP-bd"/>
</dbReference>
<dbReference type="PROSITE" id="PS52004">
    <property type="entry name" value="KS3_2"/>
    <property type="match status" value="1"/>
</dbReference>
<dbReference type="SUPFAM" id="SSF52151">
    <property type="entry name" value="FabD/lysophospholipase-like"/>
    <property type="match status" value="1"/>
</dbReference>
<dbReference type="InterPro" id="IPR006162">
    <property type="entry name" value="Ppantetheine_attach_site"/>
</dbReference>
<evidence type="ECO:0000313" key="7">
    <source>
        <dbReference type="EMBL" id="MBD2606573.1"/>
    </source>
</evidence>
<dbReference type="Gene3D" id="1.10.1200.10">
    <property type="entry name" value="ACP-like"/>
    <property type="match status" value="1"/>
</dbReference>
<dbReference type="InterPro" id="IPR006342">
    <property type="entry name" value="FkbM_mtfrase"/>
</dbReference>
<dbReference type="RefSeq" id="WP_063628697.1">
    <property type="nucleotide sequence ID" value="NZ_JACJTA010000043.1"/>
</dbReference>
<dbReference type="InterPro" id="IPR036291">
    <property type="entry name" value="NAD(P)-bd_dom_sf"/>
</dbReference>
<keyword evidence="1" id="KW-0596">Phosphopantetheine</keyword>
<dbReference type="SUPFAM" id="SSF51735">
    <property type="entry name" value="NAD(P)-binding Rossmann-fold domains"/>
    <property type="match status" value="2"/>
</dbReference>
<dbReference type="Gene3D" id="3.40.50.720">
    <property type="entry name" value="NAD(P)-binding Rossmann-like Domain"/>
    <property type="match status" value="1"/>
</dbReference>
<evidence type="ECO:0000256" key="3">
    <source>
        <dbReference type="ARBA" id="ARBA00022679"/>
    </source>
</evidence>
<dbReference type="Gene3D" id="3.30.70.250">
    <property type="entry name" value="Malonyl-CoA ACP transacylase, ACP-binding"/>
    <property type="match status" value="1"/>
</dbReference>
<dbReference type="Pfam" id="PF00698">
    <property type="entry name" value="Acyl_transf_1"/>
    <property type="match status" value="1"/>
</dbReference>
<dbReference type="Gene3D" id="3.40.47.10">
    <property type="match status" value="1"/>
</dbReference>
<reference evidence="7 8" key="1">
    <citation type="journal article" date="2020" name="ISME J.">
        <title>Comparative genomics reveals insights into cyanobacterial evolution and habitat adaptation.</title>
        <authorList>
            <person name="Chen M.Y."/>
            <person name="Teng W.K."/>
            <person name="Zhao L."/>
            <person name="Hu C.X."/>
            <person name="Zhou Y.K."/>
            <person name="Han B.P."/>
            <person name="Song L.R."/>
            <person name="Shu W.S."/>
        </authorList>
    </citation>
    <scope>NUCLEOTIDE SEQUENCE [LARGE SCALE GENOMIC DNA]</scope>
    <source>
        <strain evidence="7 8">FACHB-248</strain>
    </source>
</reference>
<evidence type="ECO:0000259" key="5">
    <source>
        <dbReference type="PROSITE" id="PS50075"/>
    </source>
</evidence>
<dbReference type="InterPro" id="IPR057326">
    <property type="entry name" value="KR_dom"/>
</dbReference>
<dbReference type="InterPro" id="IPR016035">
    <property type="entry name" value="Acyl_Trfase/lysoPLipase"/>
</dbReference>
<dbReference type="InterPro" id="IPR014043">
    <property type="entry name" value="Acyl_transferase_dom"/>
</dbReference>
<feature type="domain" description="Carrier" evidence="5">
    <location>
        <begin position="1479"/>
        <end position="1554"/>
    </location>
</feature>
<dbReference type="InterPro" id="IPR009081">
    <property type="entry name" value="PP-bd_ACP"/>
</dbReference>
<accession>A0ABR8GTA0</accession>
<dbReference type="InterPro" id="IPR001227">
    <property type="entry name" value="Ac_transferase_dom_sf"/>
</dbReference>
<dbReference type="SMART" id="SM00825">
    <property type="entry name" value="PKS_KS"/>
    <property type="match status" value="1"/>
</dbReference>
<evidence type="ECO:0000256" key="2">
    <source>
        <dbReference type="ARBA" id="ARBA00022553"/>
    </source>
</evidence>
<dbReference type="PANTHER" id="PTHR43775">
    <property type="entry name" value="FATTY ACID SYNTHASE"/>
    <property type="match status" value="1"/>
</dbReference>
<dbReference type="SMART" id="SM00822">
    <property type="entry name" value="PKS_KR"/>
    <property type="match status" value="1"/>
</dbReference>
<dbReference type="PROSITE" id="PS50075">
    <property type="entry name" value="CARRIER"/>
    <property type="match status" value="1"/>
</dbReference>
<feature type="region of interest" description="Disordered" evidence="4">
    <location>
        <begin position="579"/>
        <end position="599"/>
    </location>
</feature>
<dbReference type="InterPro" id="IPR020806">
    <property type="entry name" value="PKS_PP-bd"/>
</dbReference>
<keyword evidence="8" id="KW-1185">Reference proteome</keyword>
<feature type="domain" description="Ketosynthase family 3 (KS3)" evidence="6">
    <location>
        <begin position="9"/>
        <end position="434"/>
    </location>
</feature>
<dbReference type="Proteomes" id="UP000660380">
    <property type="component" value="Unassembled WGS sequence"/>
</dbReference>